<organism evidence="25 26">
    <name type="scientific">Potamilus streckersoni</name>
    <dbReference type="NCBI Taxonomy" id="2493646"/>
    <lineage>
        <taxon>Eukaryota</taxon>
        <taxon>Metazoa</taxon>
        <taxon>Spiralia</taxon>
        <taxon>Lophotrochozoa</taxon>
        <taxon>Mollusca</taxon>
        <taxon>Bivalvia</taxon>
        <taxon>Autobranchia</taxon>
        <taxon>Heteroconchia</taxon>
        <taxon>Palaeoheterodonta</taxon>
        <taxon>Unionida</taxon>
        <taxon>Unionoidea</taxon>
        <taxon>Unionidae</taxon>
        <taxon>Ambleminae</taxon>
        <taxon>Lampsilini</taxon>
        <taxon>Potamilus</taxon>
    </lineage>
</organism>
<evidence type="ECO:0000256" key="18">
    <source>
        <dbReference type="ARBA" id="ARBA00078157"/>
    </source>
</evidence>
<dbReference type="FunFam" id="3.40.350.10:FF:000004">
    <property type="entry name" value="xaa-Pro aminopeptidase 1 isoform X1"/>
    <property type="match status" value="1"/>
</dbReference>
<keyword evidence="12" id="KW-0007">Acetylation</keyword>
<evidence type="ECO:0000256" key="6">
    <source>
        <dbReference type="ARBA" id="ARBA00012574"/>
    </source>
</evidence>
<feature type="domain" description="Peptidase M24" evidence="22">
    <location>
        <begin position="323"/>
        <end position="538"/>
    </location>
</feature>
<dbReference type="SUPFAM" id="SSF53092">
    <property type="entry name" value="Creatinase/prolidase N-terminal domain"/>
    <property type="match status" value="1"/>
</dbReference>
<keyword evidence="26" id="KW-1185">Reference proteome</keyword>
<dbReference type="Proteomes" id="UP001195483">
    <property type="component" value="Unassembled WGS sequence"/>
</dbReference>
<evidence type="ECO:0000256" key="12">
    <source>
        <dbReference type="ARBA" id="ARBA00022990"/>
    </source>
</evidence>
<dbReference type="GO" id="GO:0046872">
    <property type="term" value="F:metal ion binding"/>
    <property type="evidence" value="ECO:0007669"/>
    <property type="project" value="UniProtKB-KW"/>
</dbReference>
<reference evidence="25" key="1">
    <citation type="journal article" date="2021" name="Genome Biol. Evol.">
        <title>A High-Quality Reference Genome for a Parasitic Bivalve with Doubly Uniparental Inheritance (Bivalvia: Unionida).</title>
        <authorList>
            <person name="Smith C.H."/>
        </authorList>
    </citation>
    <scope>NUCLEOTIDE SEQUENCE</scope>
    <source>
        <strain evidence="25">CHS0354</strain>
    </source>
</reference>
<dbReference type="CDD" id="cd01085">
    <property type="entry name" value="APP"/>
    <property type="match status" value="1"/>
</dbReference>
<dbReference type="InterPro" id="IPR000587">
    <property type="entry name" value="Creatinase_N"/>
</dbReference>
<accession>A0AAE0SUY7</accession>
<keyword evidence="11" id="KW-0378">Hydrolase</keyword>
<evidence type="ECO:0000256" key="4">
    <source>
        <dbReference type="ARBA" id="ARBA00008766"/>
    </source>
</evidence>
<dbReference type="PANTHER" id="PTHR43763:SF6">
    <property type="entry name" value="XAA-PRO AMINOPEPTIDASE 1"/>
    <property type="match status" value="1"/>
</dbReference>
<dbReference type="InterPro" id="IPR032416">
    <property type="entry name" value="Peptidase_M24_C"/>
</dbReference>
<evidence type="ECO:0000259" key="24">
    <source>
        <dbReference type="Pfam" id="PF16188"/>
    </source>
</evidence>
<evidence type="ECO:0000256" key="8">
    <source>
        <dbReference type="ARBA" id="ARBA00022490"/>
    </source>
</evidence>
<evidence type="ECO:0000256" key="5">
    <source>
        <dbReference type="ARBA" id="ARBA00011738"/>
    </source>
</evidence>
<evidence type="ECO:0000256" key="19">
    <source>
        <dbReference type="ARBA" id="ARBA00079909"/>
    </source>
</evidence>
<evidence type="ECO:0000256" key="15">
    <source>
        <dbReference type="ARBA" id="ARBA00030849"/>
    </source>
</evidence>
<evidence type="ECO:0000313" key="26">
    <source>
        <dbReference type="Proteomes" id="UP001195483"/>
    </source>
</evidence>
<gene>
    <name evidence="25" type="ORF">CHS0354_034092</name>
</gene>
<reference evidence="25" key="3">
    <citation type="submission" date="2023-05" db="EMBL/GenBank/DDBJ databases">
        <authorList>
            <person name="Smith C.H."/>
        </authorList>
    </citation>
    <scope>NUCLEOTIDE SEQUENCE</scope>
    <source>
        <strain evidence="25">CHS0354</strain>
        <tissue evidence="25">Mantle</tissue>
    </source>
</reference>
<dbReference type="FunFam" id="3.90.230.10:FF:000004">
    <property type="entry name" value="xaa-Pro aminopeptidase 1 isoform X1"/>
    <property type="match status" value="1"/>
</dbReference>
<feature type="domain" description="Creatinase N-terminal" evidence="23">
    <location>
        <begin position="11"/>
        <end position="146"/>
    </location>
</feature>
<dbReference type="AlphaFoldDB" id="A0AAE0SUY7"/>
<evidence type="ECO:0000256" key="21">
    <source>
        <dbReference type="ARBA" id="ARBA00081885"/>
    </source>
</evidence>
<keyword evidence="13" id="KW-0482">Metalloprotease</keyword>
<evidence type="ECO:0000256" key="1">
    <source>
        <dbReference type="ARBA" id="ARBA00001424"/>
    </source>
</evidence>
<evidence type="ECO:0000313" key="25">
    <source>
        <dbReference type="EMBL" id="KAK3598180.1"/>
    </source>
</evidence>
<dbReference type="Pfam" id="PF16188">
    <property type="entry name" value="Peptidase_M24_C"/>
    <property type="match status" value="1"/>
</dbReference>
<evidence type="ECO:0000256" key="3">
    <source>
        <dbReference type="ARBA" id="ARBA00004496"/>
    </source>
</evidence>
<name>A0AAE0SUY7_9BIVA</name>
<keyword evidence="7" id="KW-0031">Aminopeptidase</keyword>
<evidence type="ECO:0000256" key="13">
    <source>
        <dbReference type="ARBA" id="ARBA00023049"/>
    </source>
</evidence>
<reference evidence="25" key="2">
    <citation type="journal article" date="2021" name="Genome Biol. Evol.">
        <title>Developing a high-quality reference genome for a parasitic bivalve with doubly uniparental inheritance (Bivalvia: Unionida).</title>
        <authorList>
            <person name="Smith C.H."/>
        </authorList>
    </citation>
    <scope>NUCLEOTIDE SEQUENCE</scope>
    <source>
        <strain evidence="25">CHS0354</strain>
        <tissue evidence="25">Mantle</tissue>
    </source>
</reference>
<dbReference type="InterPro" id="IPR036005">
    <property type="entry name" value="Creatinase/aminopeptidase-like"/>
</dbReference>
<dbReference type="InterPro" id="IPR000994">
    <property type="entry name" value="Pept_M24"/>
</dbReference>
<comment type="similarity">
    <text evidence="4">Belongs to the peptidase M24B family.</text>
</comment>
<evidence type="ECO:0000256" key="7">
    <source>
        <dbReference type="ARBA" id="ARBA00022438"/>
    </source>
</evidence>
<evidence type="ECO:0000256" key="17">
    <source>
        <dbReference type="ARBA" id="ARBA00071973"/>
    </source>
</evidence>
<dbReference type="PANTHER" id="PTHR43763">
    <property type="entry name" value="XAA-PRO AMINOPEPTIDASE 1"/>
    <property type="match status" value="1"/>
</dbReference>
<dbReference type="SUPFAM" id="SSF55920">
    <property type="entry name" value="Creatinase/aminopeptidase"/>
    <property type="match status" value="1"/>
</dbReference>
<dbReference type="EC" id="3.4.11.9" evidence="6"/>
<evidence type="ECO:0000256" key="9">
    <source>
        <dbReference type="ARBA" id="ARBA00022670"/>
    </source>
</evidence>
<keyword evidence="9" id="KW-0645">Protease</keyword>
<keyword evidence="14" id="KW-0464">Manganese</keyword>
<evidence type="ECO:0000259" key="23">
    <source>
        <dbReference type="Pfam" id="PF01321"/>
    </source>
</evidence>
<keyword evidence="8" id="KW-0963">Cytoplasm</keyword>
<dbReference type="GO" id="GO:0005737">
    <property type="term" value="C:cytoplasm"/>
    <property type="evidence" value="ECO:0007669"/>
    <property type="project" value="UniProtKB-SubCell"/>
</dbReference>
<dbReference type="GO" id="GO:0006508">
    <property type="term" value="P:proteolysis"/>
    <property type="evidence" value="ECO:0007669"/>
    <property type="project" value="UniProtKB-KW"/>
</dbReference>
<dbReference type="GO" id="GO:0070006">
    <property type="term" value="F:metalloaminopeptidase activity"/>
    <property type="evidence" value="ECO:0007669"/>
    <property type="project" value="InterPro"/>
</dbReference>
<evidence type="ECO:0000256" key="2">
    <source>
        <dbReference type="ARBA" id="ARBA00001936"/>
    </source>
</evidence>
<dbReference type="FunFam" id="3.40.350.10:FF:000001">
    <property type="entry name" value="Putative xaa-Pro aminopeptidase 1"/>
    <property type="match status" value="1"/>
</dbReference>
<keyword evidence="10" id="KW-0479">Metal-binding</keyword>
<dbReference type="InterPro" id="IPR050422">
    <property type="entry name" value="X-Pro_aminopeptidase_P"/>
</dbReference>
<dbReference type="EMBL" id="JAEAOA010001992">
    <property type="protein sequence ID" value="KAK3598180.1"/>
    <property type="molecule type" value="Genomic_DNA"/>
</dbReference>
<dbReference type="InterPro" id="IPR033740">
    <property type="entry name" value="Pept_M24B"/>
</dbReference>
<feature type="domain" description="Peptidase M24 C-terminal" evidence="24">
    <location>
        <begin position="551"/>
        <end position="615"/>
    </location>
</feature>
<comment type="function">
    <text evidence="16">Metalloaminopeptidase that catalyzes the removal of a penultimate prolyl residue from the N-termini of peptides, such as Arg-Pro-Pro. Contributes to the degradation of bradykinin.</text>
</comment>
<comment type="caution">
    <text evidence="25">The sequence shown here is derived from an EMBL/GenBank/DDBJ whole genome shotgun (WGS) entry which is preliminary data.</text>
</comment>
<evidence type="ECO:0000256" key="11">
    <source>
        <dbReference type="ARBA" id="ARBA00022801"/>
    </source>
</evidence>
<comment type="subunit">
    <text evidence="5">Homodimer.</text>
</comment>
<comment type="subcellular location">
    <subcellularLocation>
        <location evidence="3">Cytoplasm</location>
    </subcellularLocation>
</comment>
<evidence type="ECO:0000256" key="16">
    <source>
        <dbReference type="ARBA" id="ARBA00054066"/>
    </source>
</evidence>
<dbReference type="InterPro" id="IPR029149">
    <property type="entry name" value="Creatin/AminoP/Spt16_N"/>
</dbReference>
<proteinExistence type="inferred from homology"/>
<sequence length="616" mass="69090">MAAKSTTEILARLRNLMRRTSAGPIHAYIVPSGDAHQSEYIAPCDSRRSFITGFTGSAGTAVITMNEAALWTDGRYFLQAEQQIDTNWKLMKDGSVTTPSQGEWLSQVLEEGNCVGVDPYLMSVETWKPLSKLLKSNGLSLVPVMENLIDKVWDDRPFPPRNSLLVLTEAYTGKTWKTKIKEVREKLAEKKAGAQILTALDEIAWLFNLRGSDIEYNPVFFAYAVITMQDIYLFLDEGRLDNRVKKHLELNRSSIENGINITTKPYEDVKAFVGNLADEIKGKIWVSDKSSYGLVQNVPKTKRLMQPSPVSLMKAVKNSVEIEGMKRAHVKDAVTLCEFFSWLEKEVPKNSVTEVSAAEKLERIKQGQEDYVSLSFSTISSVGSNGAIIHYRPTPETDRHLNINEIYLCDSGAQYRDGTTDVTRTVHFGTPTAHEQECFTRVLKGHISLSTVIFPNGLKGHMLDSLARTSLWETGLDYLHGTGHGVGAFLNVHEGPCGIAQRISLQEVPLQEGMIVTDEPGYYEDGKFGVRIENCVLVIKAETKFNFKDKGFLTFEPITLVPIQTKMINPSLLTQKEIDWVNDYHAKCRDIVGAELKLQDKQEALEWLLRETETIG</sequence>
<dbReference type="Gene3D" id="3.90.230.10">
    <property type="entry name" value="Creatinase/methionine aminopeptidase superfamily"/>
    <property type="match status" value="1"/>
</dbReference>
<comment type="cofactor">
    <cofactor evidence="2">
        <name>Mn(2+)</name>
        <dbReference type="ChEBI" id="CHEBI:29035"/>
    </cofactor>
</comment>
<evidence type="ECO:0000256" key="10">
    <source>
        <dbReference type="ARBA" id="ARBA00022723"/>
    </source>
</evidence>
<evidence type="ECO:0000259" key="22">
    <source>
        <dbReference type="Pfam" id="PF00557"/>
    </source>
</evidence>
<evidence type="ECO:0000256" key="20">
    <source>
        <dbReference type="ARBA" id="ARBA00079919"/>
    </source>
</evidence>
<evidence type="ECO:0000256" key="14">
    <source>
        <dbReference type="ARBA" id="ARBA00023211"/>
    </source>
</evidence>
<protein>
    <recommendedName>
        <fullName evidence="17">Xaa-Pro aminopeptidase 1</fullName>
        <ecNumber evidence="6">3.4.11.9</ecNumber>
    </recommendedName>
    <alternativeName>
        <fullName evidence="15">Aminoacylproline aminopeptidase</fullName>
    </alternativeName>
    <alternativeName>
        <fullName evidence="20">Cytosolic aminopeptidase P</fullName>
    </alternativeName>
    <alternativeName>
        <fullName evidence="18">Soluble aminopeptidase P</fullName>
    </alternativeName>
    <alternativeName>
        <fullName evidence="21">X-Pro aminopeptidase 1</fullName>
    </alternativeName>
    <alternativeName>
        <fullName evidence="19">X-prolyl aminopeptidase 1, soluble</fullName>
    </alternativeName>
</protein>
<dbReference type="Pfam" id="PF01321">
    <property type="entry name" value="Creatinase_N"/>
    <property type="match status" value="1"/>
</dbReference>
<dbReference type="Pfam" id="PF16189">
    <property type="entry name" value="Creatinase_N_2"/>
    <property type="match status" value="1"/>
</dbReference>
<comment type="catalytic activity">
    <reaction evidence="1">
        <text>Release of any N-terminal amino acid, including proline, that is linked to proline, even from a dipeptide or tripeptide.</text>
        <dbReference type="EC" id="3.4.11.9"/>
    </reaction>
</comment>
<dbReference type="Gene3D" id="3.40.350.10">
    <property type="entry name" value="Creatinase/prolidase N-terminal domain"/>
    <property type="match status" value="2"/>
</dbReference>
<dbReference type="Pfam" id="PF00557">
    <property type="entry name" value="Peptidase_M24"/>
    <property type="match status" value="1"/>
</dbReference>